<evidence type="ECO:0000313" key="1">
    <source>
        <dbReference type="EMBL" id="CAB4149022.1"/>
    </source>
</evidence>
<name>A0A6J5MRC1_9CAUD</name>
<accession>A0A6J5MRC1</accession>
<dbReference type="EMBL" id="LR796507">
    <property type="protein sequence ID" value="CAB4149022.1"/>
    <property type="molecule type" value="Genomic_DNA"/>
</dbReference>
<dbReference type="InterPro" id="IPR053202">
    <property type="entry name" value="EGF_Rcpt_Signaling_Reg"/>
</dbReference>
<protein>
    <submittedName>
        <fullName evidence="1">Uncharacterized protein</fullName>
    </submittedName>
</protein>
<sequence length="195" mass="22441">MKTYSQLLQDQFALLCCGDKPGVYADIGAGEPELISNTVLLERDYGWTGLLCDIEHEDRLRAERTGVVFGDALDVDWDKELSAIARDGWIDFLSLDLEPPNLTIKVLLMLPLDKIRFRCACVEHDYYRDEEGITRATIAHEVMASHGYRKVRSVKMFYNNEPKAIYLEDWWVDKESDVLEHDVQHMIQDCVQVAT</sequence>
<organism evidence="1">
    <name type="scientific">uncultured Caudovirales phage</name>
    <dbReference type="NCBI Taxonomy" id="2100421"/>
    <lineage>
        <taxon>Viruses</taxon>
        <taxon>Duplodnaviria</taxon>
        <taxon>Heunggongvirae</taxon>
        <taxon>Uroviricota</taxon>
        <taxon>Caudoviricetes</taxon>
        <taxon>Peduoviridae</taxon>
        <taxon>Maltschvirus</taxon>
        <taxon>Maltschvirus maltsch</taxon>
    </lineage>
</organism>
<gene>
    <name evidence="1" type="ORF">UFOVP525_40</name>
</gene>
<dbReference type="PANTHER" id="PTHR34009:SF2">
    <property type="entry name" value="PROTEIN STAR"/>
    <property type="match status" value="1"/>
</dbReference>
<reference evidence="1" key="1">
    <citation type="submission" date="2020-04" db="EMBL/GenBank/DDBJ databases">
        <authorList>
            <person name="Chiriac C."/>
            <person name="Salcher M."/>
            <person name="Ghai R."/>
            <person name="Kavagutti S V."/>
        </authorList>
    </citation>
    <scope>NUCLEOTIDE SEQUENCE</scope>
</reference>
<proteinExistence type="predicted"/>
<dbReference type="GO" id="GO:0005886">
    <property type="term" value="C:plasma membrane"/>
    <property type="evidence" value="ECO:0007669"/>
    <property type="project" value="TreeGrafter"/>
</dbReference>
<dbReference type="PANTHER" id="PTHR34009">
    <property type="entry name" value="PROTEIN STAR"/>
    <property type="match status" value="1"/>
</dbReference>